<dbReference type="eggNOG" id="COG3832">
    <property type="taxonomic scope" value="Bacteria"/>
</dbReference>
<evidence type="ECO:0000313" key="4">
    <source>
        <dbReference type="Proteomes" id="UP000077603"/>
    </source>
</evidence>
<dbReference type="AlphaFoldDB" id="A0A172Y713"/>
<proteinExistence type="inferred from homology"/>
<keyword evidence="4" id="KW-1185">Reference proteome</keyword>
<dbReference type="STRING" id="588932.DA69_09775"/>
<evidence type="ECO:0000313" key="3">
    <source>
        <dbReference type="EMBL" id="ANF55009.1"/>
    </source>
</evidence>
<dbReference type="Gene3D" id="3.30.530.20">
    <property type="match status" value="1"/>
</dbReference>
<name>A0A172Y713_9CAUL</name>
<dbReference type="EMBL" id="CP015614">
    <property type="protein sequence ID" value="ANF55009.1"/>
    <property type="molecule type" value="Genomic_DNA"/>
</dbReference>
<dbReference type="InterPro" id="IPR023393">
    <property type="entry name" value="START-like_dom_sf"/>
</dbReference>
<evidence type="ECO:0000259" key="2">
    <source>
        <dbReference type="Pfam" id="PF08327"/>
    </source>
</evidence>
<feature type="domain" description="Activator of Hsp90 ATPase homologue 1/2-like C-terminal" evidence="2">
    <location>
        <begin position="15"/>
        <end position="121"/>
    </location>
</feature>
<reference evidence="3 4" key="1">
    <citation type="journal article" date="2014" name="Genome Announc.">
        <title>Genome Sequence of a Promising Hydrogen-Producing Facultative Anaerobic Bacterium, Brevundimonas naejangsanensis Strain B1.</title>
        <authorList>
            <person name="Su H."/>
            <person name="Zhang T."/>
            <person name="Bao M."/>
            <person name="Jiang Y."/>
            <person name="Wang Y."/>
            <person name="Tan T."/>
        </authorList>
    </citation>
    <scope>NUCLEOTIDE SEQUENCE [LARGE SCALE GENOMIC DNA]</scope>
    <source>
        <strain evidence="3 4">B1</strain>
    </source>
</reference>
<sequence length="157" mass="17851">MEAPVVKTGMLIRRPADEVYQAFTEPGVTSWFWFTHADRRMSPGAQLTWTWGMYGVATRVLVKALEPNRRILIDWNLDDDPTEVEWTFEERGPATWVEVSNRGFPASDAGVKAALEAMEGFTLALAGAKIWLERAIEPTFILDRFPDQVLPSWKPKL</sequence>
<organism evidence="3 4">
    <name type="scientific">Brevundimonas naejangsanensis</name>
    <dbReference type="NCBI Taxonomy" id="588932"/>
    <lineage>
        <taxon>Bacteria</taxon>
        <taxon>Pseudomonadati</taxon>
        <taxon>Pseudomonadota</taxon>
        <taxon>Alphaproteobacteria</taxon>
        <taxon>Caulobacterales</taxon>
        <taxon>Caulobacteraceae</taxon>
        <taxon>Brevundimonas</taxon>
    </lineage>
</organism>
<dbReference type="SUPFAM" id="SSF55961">
    <property type="entry name" value="Bet v1-like"/>
    <property type="match status" value="1"/>
</dbReference>
<gene>
    <name evidence="3" type="ORF">DA69_09775</name>
</gene>
<dbReference type="Pfam" id="PF08327">
    <property type="entry name" value="AHSA1"/>
    <property type="match status" value="1"/>
</dbReference>
<protein>
    <recommendedName>
        <fullName evidence="2">Activator of Hsp90 ATPase homologue 1/2-like C-terminal domain-containing protein</fullName>
    </recommendedName>
</protein>
<dbReference type="Proteomes" id="UP000077603">
    <property type="component" value="Chromosome"/>
</dbReference>
<evidence type="ECO:0000256" key="1">
    <source>
        <dbReference type="ARBA" id="ARBA00006817"/>
    </source>
</evidence>
<comment type="similarity">
    <text evidence="1">Belongs to the AHA1 family.</text>
</comment>
<dbReference type="InterPro" id="IPR013538">
    <property type="entry name" value="ASHA1/2-like_C"/>
</dbReference>
<dbReference type="KEGG" id="bne:DA69_09775"/>
<accession>A0A172Y713</accession>